<dbReference type="PROSITE" id="PS00356">
    <property type="entry name" value="HTH_LACI_1"/>
    <property type="match status" value="1"/>
</dbReference>
<dbReference type="Proteomes" id="UP000199220">
    <property type="component" value="Unassembled WGS sequence"/>
</dbReference>
<dbReference type="SUPFAM" id="SSF47413">
    <property type="entry name" value="lambda repressor-like DNA-binding domains"/>
    <property type="match status" value="1"/>
</dbReference>
<dbReference type="CDD" id="cd01392">
    <property type="entry name" value="HTH_LacI"/>
    <property type="match status" value="1"/>
</dbReference>
<evidence type="ECO:0000256" key="2">
    <source>
        <dbReference type="ARBA" id="ARBA00023125"/>
    </source>
</evidence>
<dbReference type="PANTHER" id="PTHR30146:SF153">
    <property type="entry name" value="LACTOSE OPERON REPRESSOR"/>
    <property type="match status" value="1"/>
</dbReference>
<evidence type="ECO:0000313" key="7">
    <source>
        <dbReference type="Proteomes" id="UP000199220"/>
    </source>
</evidence>
<keyword evidence="1" id="KW-0805">Transcription regulation</keyword>
<dbReference type="EMBL" id="FNTX01000001">
    <property type="protein sequence ID" value="SEE30819.1"/>
    <property type="molecule type" value="Genomic_DNA"/>
</dbReference>
<evidence type="ECO:0000256" key="4">
    <source>
        <dbReference type="SAM" id="MobiDB-lite"/>
    </source>
</evidence>
<dbReference type="Gene3D" id="3.40.50.2300">
    <property type="match status" value="2"/>
</dbReference>
<dbReference type="InterPro" id="IPR028082">
    <property type="entry name" value="Peripla_BP_I"/>
</dbReference>
<dbReference type="Pfam" id="PF00356">
    <property type="entry name" value="LacI"/>
    <property type="match status" value="1"/>
</dbReference>
<dbReference type="GO" id="GO:0000976">
    <property type="term" value="F:transcription cis-regulatory region binding"/>
    <property type="evidence" value="ECO:0007669"/>
    <property type="project" value="TreeGrafter"/>
</dbReference>
<organism evidence="6 7">
    <name type="scientific">Ruania alba</name>
    <dbReference type="NCBI Taxonomy" id="648782"/>
    <lineage>
        <taxon>Bacteria</taxon>
        <taxon>Bacillati</taxon>
        <taxon>Actinomycetota</taxon>
        <taxon>Actinomycetes</taxon>
        <taxon>Micrococcales</taxon>
        <taxon>Ruaniaceae</taxon>
        <taxon>Ruania</taxon>
    </lineage>
</organism>
<dbReference type="InterPro" id="IPR010982">
    <property type="entry name" value="Lambda_DNA-bd_dom_sf"/>
</dbReference>
<accession>A0A1H5HSC6</accession>
<gene>
    <name evidence="6" type="ORF">SAMN04488554_2051</name>
</gene>
<reference evidence="7" key="1">
    <citation type="submission" date="2016-10" db="EMBL/GenBank/DDBJ databases">
        <authorList>
            <person name="Varghese N."/>
            <person name="Submissions S."/>
        </authorList>
    </citation>
    <scope>NUCLEOTIDE SEQUENCE [LARGE SCALE GENOMIC DNA]</scope>
    <source>
        <strain evidence="7">DSM 21368</strain>
    </source>
</reference>
<dbReference type="AlphaFoldDB" id="A0A1H5HSC6"/>
<dbReference type="SUPFAM" id="SSF53822">
    <property type="entry name" value="Periplasmic binding protein-like I"/>
    <property type="match status" value="1"/>
</dbReference>
<proteinExistence type="predicted"/>
<feature type="region of interest" description="Disordered" evidence="4">
    <location>
        <begin position="317"/>
        <end position="337"/>
    </location>
</feature>
<dbReference type="SMART" id="SM00354">
    <property type="entry name" value="HTH_LACI"/>
    <property type="match status" value="1"/>
</dbReference>
<evidence type="ECO:0000256" key="3">
    <source>
        <dbReference type="ARBA" id="ARBA00023163"/>
    </source>
</evidence>
<dbReference type="STRING" id="648782.SAMN04488554_2051"/>
<evidence type="ECO:0000259" key="5">
    <source>
        <dbReference type="PROSITE" id="PS50932"/>
    </source>
</evidence>
<dbReference type="PRINTS" id="PR00036">
    <property type="entry name" value="HTHLACI"/>
</dbReference>
<evidence type="ECO:0000313" key="6">
    <source>
        <dbReference type="EMBL" id="SEE30819.1"/>
    </source>
</evidence>
<keyword evidence="3" id="KW-0804">Transcription</keyword>
<feature type="compositionally biased region" description="Polar residues" evidence="4">
    <location>
        <begin position="328"/>
        <end position="337"/>
    </location>
</feature>
<dbReference type="GO" id="GO:0003700">
    <property type="term" value="F:DNA-binding transcription factor activity"/>
    <property type="evidence" value="ECO:0007669"/>
    <property type="project" value="TreeGrafter"/>
</dbReference>
<dbReference type="RefSeq" id="WP_089773127.1">
    <property type="nucleotide sequence ID" value="NZ_FNTX01000001.1"/>
</dbReference>
<dbReference type="PROSITE" id="PS50932">
    <property type="entry name" value="HTH_LACI_2"/>
    <property type="match status" value="1"/>
</dbReference>
<dbReference type="InterPro" id="IPR046335">
    <property type="entry name" value="LacI/GalR-like_sensor"/>
</dbReference>
<evidence type="ECO:0000256" key="1">
    <source>
        <dbReference type="ARBA" id="ARBA00023015"/>
    </source>
</evidence>
<dbReference type="OrthoDB" id="252678at2"/>
<keyword evidence="7" id="KW-1185">Reference proteome</keyword>
<feature type="domain" description="HTH lacI-type" evidence="5">
    <location>
        <begin position="2"/>
        <end position="56"/>
    </location>
</feature>
<sequence>MVTMKDVAEHAGVSIATVSFVVNDTKPVTPATRARIEAAMVELGYRRNAVARALASRRTRILALVYPVFERPLNTSSVEFFTSAAAAASARGYHLVIWPVSNDGRELGELLGQRLVDGVLLMEVQLDDSRVQVLERSGTPFALIGRTREPDRYRYVDIDFEATVAGAVDHLAALGHQHLTLVLGSGVDHGDRDYGPFARTRAAFDALLPERTLTGRTIEVNQTEDATALADRIVASHPAATGILVLNDHTALRLVAGLRRTGRKVPGDISVMGLLAAAESGMVCDPPLTLMRAPGPELGRLGADALIRDLEKDEPLPPRLVPCAFEPGQSTAPRRSS</sequence>
<dbReference type="Pfam" id="PF13377">
    <property type="entry name" value="Peripla_BP_3"/>
    <property type="match status" value="1"/>
</dbReference>
<protein>
    <submittedName>
        <fullName evidence="6">DNA-binding transcriptional regulator, LacI/PurR family</fullName>
    </submittedName>
</protein>
<dbReference type="InterPro" id="IPR000843">
    <property type="entry name" value="HTH_LacI"/>
</dbReference>
<dbReference type="PANTHER" id="PTHR30146">
    <property type="entry name" value="LACI-RELATED TRANSCRIPTIONAL REPRESSOR"/>
    <property type="match status" value="1"/>
</dbReference>
<name>A0A1H5HSC6_9MICO</name>
<dbReference type="Gene3D" id="1.10.260.40">
    <property type="entry name" value="lambda repressor-like DNA-binding domains"/>
    <property type="match status" value="1"/>
</dbReference>
<keyword evidence="2 6" id="KW-0238">DNA-binding</keyword>